<dbReference type="PANTHER" id="PTHR30612">
    <property type="entry name" value="SECA INNER MEMBRANE COMPONENT OF SEC PROTEIN SECRETION SYSTEM"/>
    <property type="match status" value="1"/>
</dbReference>
<evidence type="ECO:0000256" key="5">
    <source>
        <dbReference type="ARBA" id="ARBA00022840"/>
    </source>
</evidence>
<keyword evidence="15" id="KW-1185">Reference proteome</keyword>
<dbReference type="InterPro" id="IPR027417">
    <property type="entry name" value="P-loop_NTPase"/>
</dbReference>
<dbReference type="FunFam" id="3.90.1440.10:FF:000003">
    <property type="entry name" value="Preprotein translocase SecA subunit"/>
    <property type="match status" value="1"/>
</dbReference>
<dbReference type="InterPro" id="IPR036670">
    <property type="entry name" value="SecA_X-link_sf"/>
</dbReference>
<evidence type="ECO:0000256" key="8">
    <source>
        <dbReference type="ARBA" id="ARBA00023010"/>
    </source>
</evidence>
<accession>A0A2V3INJ2</accession>
<dbReference type="SUPFAM" id="SSF81767">
    <property type="entry name" value="Pre-protein crosslinking domain of SecA"/>
    <property type="match status" value="1"/>
</dbReference>
<dbReference type="InterPro" id="IPR011115">
    <property type="entry name" value="SecA_DEAD"/>
</dbReference>
<name>A0A2V3INJ2_9FLOR</name>
<keyword evidence="4 10" id="KW-0547">Nucleotide-binding</keyword>
<evidence type="ECO:0000256" key="3">
    <source>
        <dbReference type="ARBA" id="ARBA00022448"/>
    </source>
</evidence>
<dbReference type="EMBL" id="NBIV01000117">
    <property type="protein sequence ID" value="PXF43619.1"/>
    <property type="molecule type" value="Genomic_DNA"/>
</dbReference>
<keyword evidence="3 10" id="KW-0813">Transport</keyword>
<comment type="caution">
    <text evidence="14">The sequence shown here is derived from an EMBL/GenBank/DDBJ whole genome shotgun (WGS) entry which is preliminary data.</text>
</comment>
<keyword evidence="6 10" id="KW-0653">Protein transport</keyword>
<dbReference type="PANTHER" id="PTHR30612:SF0">
    <property type="entry name" value="CHLOROPLAST PROTEIN-TRANSPORTING ATPASE"/>
    <property type="match status" value="1"/>
</dbReference>
<evidence type="ECO:0000256" key="11">
    <source>
        <dbReference type="SAM" id="MobiDB-lite"/>
    </source>
</evidence>
<dbReference type="Gene3D" id="3.90.1440.10">
    <property type="entry name" value="SecA, preprotein cross-linking domain"/>
    <property type="match status" value="1"/>
</dbReference>
<dbReference type="HAMAP" id="MF_01382">
    <property type="entry name" value="SecA"/>
    <property type="match status" value="1"/>
</dbReference>
<feature type="region of interest" description="Disordered" evidence="11">
    <location>
        <begin position="1"/>
        <end position="26"/>
    </location>
</feature>
<evidence type="ECO:0000259" key="12">
    <source>
        <dbReference type="PROSITE" id="PS51192"/>
    </source>
</evidence>
<organism evidence="14 15">
    <name type="scientific">Gracilariopsis chorda</name>
    <dbReference type="NCBI Taxonomy" id="448386"/>
    <lineage>
        <taxon>Eukaryota</taxon>
        <taxon>Rhodophyta</taxon>
        <taxon>Florideophyceae</taxon>
        <taxon>Rhodymeniophycidae</taxon>
        <taxon>Gracilariales</taxon>
        <taxon>Gracilariaceae</taxon>
        <taxon>Gracilariopsis</taxon>
    </lineage>
</organism>
<dbReference type="STRING" id="448386.A0A2V3INJ2"/>
<evidence type="ECO:0000256" key="7">
    <source>
        <dbReference type="ARBA" id="ARBA00022967"/>
    </source>
</evidence>
<evidence type="ECO:0000256" key="4">
    <source>
        <dbReference type="ARBA" id="ARBA00022741"/>
    </source>
</evidence>
<dbReference type="GO" id="GO:0016020">
    <property type="term" value="C:membrane"/>
    <property type="evidence" value="ECO:0007669"/>
    <property type="project" value="UniProtKB-SubCell"/>
</dbReference>
<keyword evidence="5 10" id="KW-0067">ATP-binding</keyword>
<feature type="domain" description="SecA family profile" evidence="13">
    <location>
        <begin position="10"/>
        <end position="702"/>
    </location>
</feature>
<evidence type="ECO:0000256" key="6">
    <source>
        <dbReference type="ARBA" id="ARBA00022927"/>
    </source>
</evidence>
<dbReference type="Pfam" id="PF07516">
    <property type="entry name" value="SecA_SW"/>
    <property type="match status" value="1"/>
</dbReference>
<sequence>MFGGKSSEDQSPSASDSSTLGAQRMPVYQQRVKRINDMEDSIEKLSDPQLKDRIASLTQQVQSGTYLDEVLEQVFAIAREATFRVLGLRHYDVQLIGAMALHDGCVAEMATGEGKTIVAVLAACLNALSGKPVYVVTVNDYLAKRDAELVGQVHRFLGLTVGLIQADMEPKDRQQAYSCDIIYVTNSELGFDYLRDNLAMTEKDIVLTQPLSYCIVDEADSILIDEARTPLLISGKVPAPTSKYAIAKQAADALSSGVHYTVNEKEQSVLLTERGYIDLEQALKVDNLFDPRNPWASFITNALKAKEVFKRDVNYILAEGATEGEMEIQIVDDFTGRVMKGRRWSDGLHQAVEAKEGITVESESSNAARISYQAFFKLFEKLAGMTGTAATEAQELNDVYDLSVVVIPTALPMARKDYPDVVFRSTDGKYRAIMSEIARVAPKGRPILIGTTSVESSEILSKLLTDVEVDHDVLNAKPESALRESEIVAQAGRKYSITIATNMAGRGTDILMGGNASYFARALARRELLANNSSLFKTLSEVQQPILIEDEALPADVSEESMKVLREAASAITQQEGSTLTSLAQVDEIIGIAAEFGPIPDDRDDIQLLREAVIAIKDELEEVVAEEREEVLDLGGLYVIGTDRAESRRVDNQLRGRAGRQGDPGGSRFFLALEDRLFRVFGGDKVTGILDTFRVDENTPIENPLVNRTLNEAQKNVEAYFREIREQLFKYDQVFSRQREVFYVQRRKLVTATYEGLRDRFLDDCIKTGLEIVDGYVGRRDEEDDFEKLSEKLLQFFSGMPDIGESNLKQASDTKKYLNESMEAFLQQKQAELDARKTGFAGEVLRFLWLTQMDNLWLEHMKRLDYLKEFIVLRSYEGEDPLGAYQKEGFELFTDMLDNVRRNNVFSFFQYLPDQ</sequence>
<dbReference type="GO" id="GO:0006605">
    <property type="term" value="P:protein targeting"/>
    <property type="evidence" value="ECO:0007669"/>
    <property type="project" value="InterPro"/>
</dbReference>
<dbReference type="GO" id="GO:0005524">
    <property type="term" value="F:ATP binding"/>
    <property type="evidence" value="ECO:0007669"/>
    <property type="project" value="UniProtKB-KW"/>
</dbReference>
<dbReference type="OrthoDB" id="27934at2759"/>
<dbReference type="GO" id="GO:0006886">
    <property type="term" value="P:intracellular protein transport"/>
    <property type="evidence" value="ECO:0007669"/>
    <property type="project" value="InterPro"/>
</dbReference>
<dbReference type="Pfam" id="PF21090">
    <property type="entry name" value="P-loop_SecA"/>
    <property type="match status" value="1"/>
</dbReference>
<proteinExistence type="inferred from homology"/>
<dbReference type="PROSITE" id="PS51192">
    <property type="entry name" value="HELICASE_ATP_BIND_1"/>
    <property type="match status" value="1"/>
</dbReference>
<feature type="domain" description="Helicase ATP-binding" evidence="12">
    <location>
        <begin position="96"/>
        <end position="235"/>
    </location>
</feature>
<evidence type="ECO:0000256" key="9">
    <source>
        <dbReference type="ARBA" id="ARBA00023136"/>
    </source>
</evidence>
<dbReference type="SMART" id="SM00958">
    <property type="entry name" value="SecA_PP_bind"/>
    <property type="match status" value="1"/>
</dbReference>
<dbReference type="PRINTS" id="PR00906">
    <property type="entry name" value="SECA"/>
</dbReference>
<evidence type="ECO:0000256" key="10">
    <source>
        <dbReference type="RuleBase" id="RU003874"/>
    </source>
</evidence>
<dbReference type="InterPro" id="IPR011130">
    <property type="entry name" value="SecA_preprotein_X-link_dom"/>
</dbReference>
<dbReference type="SMART" id="SM00957">
    <property type="entry name" value="SecA_DEAD"/>
    <property type="match status" value="1"/>
</dbReference>
<reference evidence="14 15" key="1">
    <citation type="journal article" date="2018" name="Mol. Biol. Evol.">
        <title>Analysis of the draft genome of the red seaweed Gracilariopsis chorda provides insights into genome size evolution in Rhodophyta.</title>
        <authorList>
            <person name="Lee J."/>
            <person name="Yang E.C."/>
            <person name="Graf L."/>
            <person name="Yang J.H."/>
            <person name="Qiu H."/>
            <person name="Zel Zion U."/>
            <person name="Chan C.X."/>
            <person name="Stephens T.G."/>
            <person name="Weber A.P.M."/>
            <person name="Boo G.H."/>
            <person name="Boo S.M."/>
            <person name="Kim K.M."/>
            <person name="Shin Y."/>
            <person name="Jung M."/>
            <person name="Lee S.J."/>
            <person name="Yim H.S."/>
            <person name="Lee J.H."/>
            <person name="Bhattacharya D."/>
            <person name="Yoon H.S."/>
        </authorList>
    </citation>
    <scope>NUCLEOTIDE SEQUENCE [LARGE SCALE GENOMIC DNA]</scope>
    <source>
        <strain evidence="14 15">SKKU-2015</strain>
        <tissue evidence="14">Whole body</tissue>
    </source>
</reference>
<dbReference type="AlphaFoldDB" id="A0A2V3INJ2"/>
<dbReference type="SUPFAM" id="SSF52540">
    <property type="entry name" value="P-loop containing nucleoside triphosphate hydrolases"/>
    <property type="match status" value="2"/>
</dbReference>
<dbReference type="GO" id="GO:0017038">
    <property type="term" value="P:protein import"/>
    <property type="evidence" value="ECO:0007669"/>
    <property type="project" value="InterPro"/>
</dbReference>
<keyword evidence="9" id="KW-0472">Membrane</keyword>
<keyword evidence="8 10" id="KW-0811">Translocation</keyword>
<dbReference type="InterPro" id="IPR000185">
    <property type="entry name" value="SecA"/>
</dbReference>
<evidence type="ECO:0000313" key="15">
    <source>
        <dbReference type="Proteomes" id="UP000247409"/>
    </source>
</evidence>
<dbReference type="Gene3D" id="1.10.3060.10">
    <property type="entry name" value="Helical scaffold and wing domains of SecA"/>
    <property type="match status" value="1"/>
</dbReference>
<dbReference type="CDD" id="cd18803">
    <property type="entry name" value="SF2_C_secA"/>
    <property type="match status" value="1"/>
</dbReference>
<dbReference type="NCBIfam" id="TIGR00963">
    <property type="entry name" value="secA"/>
    <property type="match status" value="1"/>
</dbReference>
<dbReference type="CDD" id="cd17928">
    <property type="entry name" value="DEXDc_SecA"/>
    <property type="match status" value="1"/>
</dbReference>
<dbReference type="SUPFAM" id="SSF81886">
    <property type="entry name" value="Helical scaffold and wing domains of SecA"/>
    <property type="match status" value="1"/>
</dbReference>
<comment type="similarity">
    <text evidence="2 10">Belongs to the SecA family.</text>
</comment>
<keyword evidence="7" id="KW-1278">Translocase</keyword>
<dbReference type="InterPro" id="IPR011116">
    <property type="entry name" value="SecA_Wing/Scaffold"/>
</dbReference>
<dbReference type="Gene3D" id="3.40.50.300">
    <property type="entry name" value="P-loop containing nucleotide triphosphate hydrolases"/>
    <property type="match status" value="2"/>
</dbReference>
<dbReference type="PROSITE" id="PS51196">
    <property type="entry name" value="SECA_MOTOR_DEAD"/>
    <property type="match status" value="1"/>
</dbReference>
<protein>
    <recommendedName>
        <fullName evidence="10">Protein translocase subunit SecA</fullName>
    </recommendedName>
</protein>
<gene>
    <name evidence="14" type="ORF">BWQ96_06628</name>
</gene>
<dbReference type="Proteomes" id="UP000247409">
    <property type="component" value="Unassembled WGS sequence"/>
</dbReference>
<evidence type="ECO:0000313" key="14">
    <source>
        <dbReference type="EMBL" id="PXF43619.1"/>
    </source>
</evidence>
<evidence type="ECO:0000256" key="2">
    <source>
        <dbReference type="ARBA" id="ARBA00007650"/>
    </source>
</evidence>
<dbReference type="Pfam" id="PF01043">
    <property type="entry name" value="SecA_PP_bind"/>
    <property type="match status" value="1"/>
</dbReference>
<dbReference type="InterPro" id="IPR014001">
    <property type="entry name" value="Helicase_ATP-bd"/>
</dbReference>
<dbReference type="InterPro" id="IPR036266">
    <property type="entry name" value="SecA_Wing/Scaffold_sf"/>
</dbReference>
<comment type="subcellular location">
    <subcellularLocation>
        <location evidence="1">Membrane</location>
        <topology evidence="1">Peripheral membrane protein</topology>
    </subcellularLocation>
</comment>
<evidence type="ECO:0000256" key="1">
    <source>
        <dbReference type="ARBA" id="ARBA00004170"/>
    </source>
</evidence>
<dbReference type="InterPro" id="IPR014018">
    <property type="entry name" value="SecA_motor_DEAD"/>
</dbReference>
<dbReference type="Pfam" id="PF07517">
    <property type="entry name" value="SecA_DEAD"/>
    <property type="match status" value="1"/>
</dbReference>
<dbReference type="InterPro" id="IPR044722">
    <property type="entry name" value="SecA_SF2_C"/>
</dbReference>
<feature type="compositionally biased region" description="Low complexity" evidence="11">
    <location>
        <begin position="9"/>
        <end position="18"/>
    </location>
</feature>
<evidence type="ECO:0000259" key="13">
    <source>
        <dbReference type="PROSITE" id="PS51196"/>
    </source>
</evidence>